<dbReference type="PANTHER" id="PTHR33343:SF1">
    <property type="entry name" value="LARGE RIBOSOMAL SUBUNIT PROTEIN BL35M"/>
    <property type="match status" value="1"/>
</dbReference>
<evidence type="ECO:0000256" key="4">
    <source>
        <dbReference type="SAM" id="MobiDB-lite"/>
    </source>
</evidence>
<sequence>MSFFKNLGKIRFNSLLSQSVSINQYVSPSMILTRNLMKTHRGALKRWRKTANGFKRGIAGRKHGNIGWSHRSLKNLTGRTPAHETQTKRLKRLMPYK</sequence>
<dbReference type="Pfam" id="PF01632">
    <property type="entry name" value="Ribosomal_L35p"/>
    <property type="match status" value="1"/>
</dbReference>
<comment type="similarity">
    <text evidence="1">Belongs to the bacterial ribosomal protein bL35 family.</text>
</comment>
<keyword evidence="6" id="KW-1185">Reference proteome</keyword>
<dbReference type="Gene3D" id="4.10.410.60">
    <property type="match status" value="1"/>
</dbReference>
<evidence type="ECO:0000313" key="6">
    <source>
        <dbReference type="Proteomes" id="UP001623330"/>
    </source>
</evidence>
<feature type="compositionally biased region" description="Basic residues" evidence="4">
    <location>
        <begin position="88"/>
        <end position="97"/>
    </location>
</feature>
<feature type="region of interest" description="Disordered" evidence="4">
    <location>
        <begin position="69"/>
        <end position="97"/>
    </location>
</feature>
<dbReference type="EMBL" id="JBEVYD010000005">
    <property type="protein sequence ID" value="KAL3232473.1"/>
    <property type="molecule type" value="Genomic_DNA"/>
</dbReference>
<dbReference type="SUPFAM" id="SSF143034">
    <property type="entry name" value="L35p-like"/>
    <property type="match status" value="1"/>
</dbReference>
<keyword evidence="3" id="KW-0687">Ribonucleoprotein</keyword>
<dbReference type="PANTHER" id="PTHR33343">
    <property type="entry name" value="54S RIBOSOMAL PROTEIN BL35M"/>
    <property type="match status" value="1"/>
</dbReference>
<evidence type="ECO:0000256" key="1">
    <source>
        <dbReference type="ARBA" id="ARBA00006598"/>
    </source>
</evidence>
<accession>A0ABR4NUW2</accession>
<evidence type="ECO:0008006" key="7">
    <source>
        <dbReference type="Google" id="ProtNLM"/>
    </source>
</evidence>
<dbReference type="InterPro" id="IPR021137">
    <property type="entry name" value="Ribosomal_bL35-like"/>
</dbReference>
<evidence type="ECO:0000256" key="2">
    <source>
        <dbReference type="ARBA" id="ARBA00022980"/>
    </source>
</evidence>
<keyword evidence="2" id="KW-0689">Ribosomal protein</keyword>
<dbReference type="InterPro" id="IPR037229">
    <property type="entry name" value="Ribosomal_bL35_sf"/>
</dbReference>
<protein>
    <recommendedName>
        <fullName evidence="7">50S ribosomal protein L35</fullName>
    </recommendedName>
</protein>
<comment type="caution">
    <text evidence="5">The sequence shown here is derived from an EMBL/GenBank/DDBJ whole genome shotgun (WGS) entry which is preliminary data.</text>
</comment>
<dbReference type="InterPro" id="IPR001706">
    <property type="entry name" value="Ribosomal_bL35"/>
</dbReference>
<evidence type="ECO:0000313" key="5">
    <source>
        <dbReference type="EMBL" id="KAL3232473.1"/>
    </source>
</evidence>
<dbReference type="Proteomes" id="UP001623330">
    <property type="component" value="Unassembled WGS sequence"/>
</dbReference>
<reference evidence="5 6" key="1">
    <citation type="submission" date="2024-05" db="EMBL/GenBank/DDBJ databases">
        <title>Long read based assembly of the Candida bracarensis genome reveals expanded adhesin content.</title>
        <authorList>
            <person name="Marcet-Houben M."/>
            <person name="Ksiezopolska E."/>
            <person name="Gabaldon T."/>
        </authorList>
    </citation>
    <scope>NUCLEOTIDE SEQUENCE [LARGE SCALE GENOMIC DNA]</scope>
    <source>
        <strain evidence="5 6">CBM6</strain>
    </source>
</reference>
<gene>
    <name evidence="5" type="ORF">RNJ44_04389</name>
</gene>
<proteinExistence type="inferred from homology"/>
<name>A0ABR4NUW2_9SACH</name>
<organism evidence="5 6">
    <name type="scientific">Nakaseomyces bracarensis</name>
    <dbReference type="NCBI Taxonomy" id="273131"/>
    <lineage>
        <taxon>Eukaryota</taxon>
        <taxon>Fungi</taxon>
        <taxon>Dikarya</taxon>
        <taxon>Ascomycota</taxon>
        <taxon>Saccharomycotina</taxon>
        <taxon>Saccharomycetes</taxon>
        <taxon>Saccharomycetales</taxon>
        <taxon>Saccharomycetaceae</taxon>
        <taxon>Nakaseomyces</taxon>
    </lineage>
</organism>
<evidence type="ECO:0000256" key="3">
    <source>
        <dbReference type="ARBA" id="ARBA00023274"/>
    </source>
</evidence>